<evidence type="ECO:0000313" key="3">
    <source>
        <dbReference type="EMBL" id="KXI11859.1"/>
    </source>
</evidence>
<dbReference type="InterPro" id="IPR027417">
    <property type="entry name" value="P-loop_NTPase"/>
</dbReference>
<evidence type="ECO:0000259" key="1">
    <source>
        <dbReference type="Pfam" id="PF13173"/>
    </source>
</evidence>
<dbReference type="EMBL" id="LSQZ01000062">
    <property type="protein sequence ID" value="KXI11859.1"/>
    <property type="molecule type" value="Genomic_DNA"/>
</dbReference>
<organism evidence="3 4">
    <name type="scientific">Peptostreptococcus anaerobius</name>
    <dbReference type="NCBI Taxonomy" id="1261"/>
    <lineage>
        <taxon>Bacteria</taxon>
        <taxon>Bacillati</taxon>
        <taxon>Bacillota</taxon>
        <taxon>Clostridia</taxon>
        <taxon>Peptostreptococcales</taxon>
        <taxon>Peptostreptococcaceae</taxon>
        <taxon>Peptostreptococcus</taxon>
    </lineage>
</organism>
<dbReference type="PATRIC" id="fig|1261.5.peg.1185"/>
<dbReference type="eggNOG" id="COG1373">
    <property type="taxonomic scope" value="Bacteria"/>
</dbReference>
<name>A0A135YR20_9FIRM</name>
<dbReference type="Pfam" id="PF13173">
    <property type="entry name" value="AAA_14"/>
    <property type="match status" value="1"/>
</dbReference>
<feature type="domain" description="AAA" evidence="1">
    <location>
        <begin position="20"/>
        <end position="147"/>
    </location>
</feature>
<evidence type="ECO:0008006" key="5">
    <source>
        <dbReference type="Google" id="ProtNLM"/>
    </source>
</evidence>
<dbReference type="InterPro" id="IPR025420">
    <property type="entry name" value="DUF4143"/>
</dbReference>
<comment type="caution">
    <text evidence="3">The sequence shown here is derived from an EMBL/GenBank/DDBJ whole genome shotgun (WGS) entry which is preliminary data.</text>
</comment>
<dbReference type="SUPFAM" id="SSF52540">
    <property type="entry name" value="P-loop containing nucleoside triphosphate hydrolases"/>
    <property type="match status" value="1"/>
</dbReference>
<evidence type="ECO:0000259" key="2">
    <source>
        <dbReference type="Pfam" id="PF13635"/>
    </source>
</evidence>
<sequence length="395" mass="46113">MIIRERELNWLKEWKNRDVIKVITGVRRSGKSTIMYQYKNWLQENGVSEKQIIYLNFENLDTIELHESIALHKYIKEKTKEDLEYYLLFDEIQIVDKWEVAINSLNLDKKLDIVITGSNAKLLSSELATYLAGRYVSIIVYPFSLRESSLKDPNLTLQNYMTYGGFPGVIGVENNHSKSIILNDLLDSVLLKDVMLRNRINNGHLLRALASFIFQNSGSMFSIRKIANTIKFELGINSKEETISMYIEYLKEAYLIYELERYDLKGRKVFSRNNKFYGVDPGLRESLTSGGNKDYGHILENLVFLELLRRGYRIYTGEIEEYEIDFICEKNDELIYVQVSLNLMDEKTREREFRPLEMIADNYPKIILSLDSLDFSKSGIRNVNAEQFLKGDVDL</sequence>
<gene>
    <name evidence="3" type="ORF">HMPREF3195_01183</name>
</gene>
<dbReference type="PANTHER" id="PTHR33295">
    <property type="entry name" value="ATPASE"/>
    <property type="match status" value="1"/>
</dbReference>
<dbReference type="InterPro" id="IPR041682">
    <property type="entry name" value="AAA_14"/>
</dbReference>
<dbReference type="PANTHER" id="PTHR33295:SF20">
    <property type="entry name" value="ATPASE"/>
    <property type="match status" value="1"/>
</dbReference>
<evidence type="ECO:0000313" key="4">
    <source>
        <dbReference type="Proteomes" id="UP000070326"/>
    </source>
</evidence>
<proteinExistence type="predicted"/>
<dbReference type="Proteomes" id="UP000070326">
    <property type="component" value="Unassembled WGS sequence"/>
</dbReference>
<feature type="domain" description="DUF4143" evidence="2">
    <location>
        <begin position="192"/>
        <end position="340"/>
    </location>
</feature>
<dbReference type="Pfam" id="PF13635">
    <property type="entry name" value="DUF4143"/>
    <property type="match status" value="1"/>
</dbReference>
<dbReference type="AlphaFoldDB" id="A0A135YR20"/>
<accession>A0A135YR20</accession>
<dbReference type="Gene3D" id="3.40.50.300">
    <property type="entry name" value="P-loop containing nucleotide triphosphate hydrolases"/>
    <property type="match status" value="1"/>
</dbReference>
<reference evidence="3 4" key="1">
    <citation type="submission" date="2016-02" db="EMBL/GenBank/DDBJ databases">
        <authorList>
            <person name="Wen L."/>
            <person name="He K."/>
            <person name="Yang H."/>
        </authorList>
    </citation>
    <scope>NUCLEOTIDE SEQUENCE [LARGE SCALE GENOMIC DNA]</scope>
    <source>
        <strain evidence="3 4">MJR8628A</strain>
    </source>
</reference>
<dbReference type="RefSeq" id="WP_021934713.1">
    <property type="nucleotide sequence ID" value="NZ_KQ961826.1"/>
</dbReference>
<protein>
    <recommendedName>
        <fullName evidence="5">ATP-binding protein</fullName>
    </recommendedName>
</protein>